<dbReference type="AlphaFoldDB" id="A0A1H7WV96"/>
<keyword evidence="5" id="KW-0800">Toxin</keyword>
<dbReference type="Gene3D" id="3.40.390.10">
    <property type="entry name" value="Collagenase (Catalytic Domain)"/>
    <property type="match status" value="1"/>
</dbReference>
<accession>A0A1H7WV96</accession>
<dbReference type="GO" id="GO:0005509">
    <property type="term" value="F:calcium ion binding"/>
    <property type="evidence" value="ECO:0007669"/>
    <property type="project" value="InterPro"/>
</dbReference>
<dbReference type="InterPro" id="IPR018511">
    <property type="entry name" value="Hemolysin-typ_Ca-bd_CS"/>
</dbReference>
<dbReference type="Pfam" id="PF08548">
    <property type="entry name" value="Peptidase_M10_C"/>
    <property type="match status" value="1"/>
</dbReference>
<evidence type="ECO:0000259" key="9">
    <source>
        <dbReference type="Pfam" id="PF08548"/>
    </source>
</evidence>
<dbReference type="RefSeq" id="WP_093883018.1">
    <property type="nucleotide sequence ID" value="NZ_FOBS01000008.1"/>
</dbReference>
<evidence type="ECO:0000313" key="11">
    <source>
        <dbReference type="Proteomes" id="UP000198744"/>
    </source>
</evidence>
<dbReference type="SUPFAM" id="SSF51120">
    <property type="entry name" value="beta-Roll"/>
    <property type="match status" value="2"/>
</dbReference>
<feature type="domain" description="Peptidase M10 serralysin C-terminal" evidence="9">
    <location>
        <begin position="243"/>
        <end position="380"/>
    </location>
</feature>
<comment type="subcellular location">
    <subcellularLocation>
        <location evidence="2">Membrane</location>
    </subcellularLocation>
    <subcellularLocation>
        <location evidence="3">Secreted</location>
    </subcellularLocation>
</comment>
<dbReference type="EMBL" id="FOBS01000008">
    <property type="protein sequence ID" value="SEM25205.1"/>
    <property type="molecule type" value="Genomic_DNA"/>
</dbReference>
<dbReference type="GO" id="GO:0008237">
    <property type="term" value="F:metallopeptidase activity"/>
    <property type="evidence" value="ECO:0007669"/>
    <property type="project" value="InterPro"/>
</dbReference>
<dbReference type="STRING" id="43775.SAMN04489760_10812"/>
<evidence type="ECO:0000256" key="8">
    <source>
        <dbReference type="ARBA" id="ARBA00023136"/>
    </source>
</evidence>
<evidence type="ECO:0000256" key="1">
    <source>
        <dbReference type="ARBA" id="ARBA00001913"/>
    </source>
</evidence>
<dbReference type="InterPro" id="IPR001343">
    <property type="entry name" value="Hemolysn_Ca-bd"/>
</dbReference>
<organism evidence="10 11">
    <name type="scientific">Syntrophus gentianae</name>
    <dbReference type="NCBI Taxonomy" id="43775"/>
    <lineage>
        <taxon>Bacteria</taxon>
        <taxon>Pseudomonadati</taxon>
        <taxon>Thermodesulfobacteriota</taxon>
        <taxon>Syntrophia</taxon>
        <taxon>Syntrophales</taxon>
        <taxon>Syntrophaceae</taxon>
        <taxon>Syntrophus</taxon>
    </lineage>
</organism>
<evidence type="ECO:0000256" key="7">
    <source>
        <dbReference type="ARBA" id="ARBA00023026"/>
    </source>
</evidence>
<keyword evidence="4" id="KW-0964">Secreted</keyword>
<dbReference type="GO" id="GO:0016020">
    <property type="term" value="C:membrane"/>
    <property type="evidence" value="ECO:0007669"/>
    <property type="project" value="UniProtKB-SubCell"/>
</dbReference>
<reference evidence="10 11" key="1">
    <citation type="submission" date="2016-10" db="EMBL/GenBank/DDBJ databases">
        <authorList>
            <person name="de Groot N.N."/>
        </authorList>
    </citation>
    <scope>NUCLEOTIDE SEQUENCE [LARGE SCALE GENOMIC DNA]</scope>
    <source>
        <strain evidence="10 11">DSM 8423</strain>
    </source>
</reference>
<dbReference type="PANTHER" id="PTHR38340">
    <property type="entry name" value="S-LAYER PROTEIN"/>
    <property type="match status" value="1"/>
</dbReference>
<dbReference type="Pfam" id="PF00353">
    <property type="entry name" value="HemolysinCabind"/>
    <property type="match status" value="2"/>
</dbReference>
<proteinExistence type="predicted"/>
<dbReference type="PRINTS" id="PR00313">
    <property type="entry name" value="CABNDNGRPT"/>
</dbReference>
<gene>
    <name evidence="10" type="ORF">SAMN04489760_10812</name>
</gene>
<dbReference type="InterPro" id="IPR013858">
    <property type="entry name" value="Peptidase_M10B_C"/>
</dbReference>
<protein>
    <submittedName>
        <fullName evidence="10">Serralysin</fullName>
    </submittedName>
</protein>
<keyword evidence="11" id="KW-1185">Reference proteome</keyword>
<evidence type="ECO:0000256" key="6">
    <source>
        <dbReference type="ARBA" id="ARBA00022737"/>
    </source>
</evidence>
<dbReference type="GO" id="GO:0005615">
    <property type="term" value="C:extracellular space"/>
    <property type="evidence" value="ECO:0007669"/>
    <property type="project" value="InterPro"/>
</dbReference>
<dbReference type="InterPro" id="IPR003995">
    <property type="entry name" value="RTX_toxin_determinant-A"/>
</dbReference>
<dbReference type="OrthoDB" id="5833405at2"/>
<dbReference type="Gene3D" id="2.150.10.10">
    <property type="entry name" value="Serralysin-like metalloprotease, C-terminal"/>
    <property type="match status" value="2"/>
</dbReference>
<sequence length="599" mass="63126">MTGNISKAEVQSPLPTYTISEIADYINQGFWDWYGGGYRSFNMGSSGAGVNAGTLYYNTSGWSKDPDGMTAERRALVDKALDYLGEITGIIFVKTSSTDSSVDIFYSDSGSGAFADSKLIRSGNGSSKHHYIDYSWVNVEATWSEGTSDINDYTYQTIIHETLHCLGLGHSGPYNEKATFISDSSQSTTNNNVCLNDSWQLSIMSYFDQDENTTISANDNFVISLMAADFEALRDYYGSSAFTGNTIYGFNTNISPSVSEVMANLRLYAARTTFCIIDDGGIDTVDFSGFSSNQKINLSLASGSSTVGSLSDIGGNIGNMTLGVGTVIENAIGGAGSDTLTGNSANNTLKGGPGNDHLYSNKGNDTLIGGTGKDSMYGGTGNDIYYVDNSGDKIYEKANFGTDKVYASVNYSLNSTSAANVEKLYLSGTASTGAGNALNNKIVGNGSANTLHGLSGNDILYGGEGNDRLVGGSGNDILNGGTGGDSFLFAEAGWTNFDTISSFSHTDDTIVLRDILDGLKDSTIKGLSFTNKVLNALFYVEGDGCTGSGSDASGICNNTMTGEIWFNPTSGVVGDSILICTVGVSTAAFLNHTDFVYMA</sequence>
<evidence type="ECO:0000256" key="3">
    <source>
        <dbReference type="ARBA" id="ARBA00004613"/>
    </source>
</evidence>
<dbReference type="InterPro" id="IPR050557">
    <property type="entry name" value="RTX_toxin/Mannuronan_C5-epim"/>
</dbReference>
<evidence type="ECO:0000256" key="4">
    <source>
        <dbReference type="ARBA" id="ARBA00022525"/>
    </source>
</evidence>
<comment type="cofactor">
    <cofactor evidence="1">
        <name>Ca(2+)</name>
        <dbReference type="ChEBI" id="CHEBI:29108"/>
    </cofactor>
</comment>
<evidence type="ECO:0000256" key="5">
    <source>
        <dbReference type="ARBA" id="ARBA00022656"/>
    </source>
</evidence>
<keyword evidence="8" id="KW-0472">Membrane</keyword>
<dbReference type="GO" id="GO:0090729">
    <property type="term" value="F:toxin activity"/>
    <property type="evidence" value="ECO:0007669"/>
    <property type="project" value="UniProtKB-KW"/>
</dbReference>
<dbReference type="Proteomes" id="UP000198744">
    <property type="component" value="Unassembled WGS sequence"/>
</dbReference>
<dbReference type="PRINTS" id="PR01488">
    <property type="entry name" value="RTXTOXINA"/>
</dbReference>
<evidence type="ECO:0000256" key="2">
    <source>
        <dbReference type="ARBA" id="ARBA00004370"/>
    </source>
</evidence>
<evidence type="ECO:0000313" key="10">
    <source>
        <dbReference type="EMBL" id="SEM25205.1"/>
    </source>
</evidence>
<dbReference type="InterPro" id="IPR011049">
    <property type="entry name" value="Serralysin-like_metalloprot_C"/>
</dbReference>
<dbReference type="SUPFAM" id="SSF55486">
    <property type="entry name" value="Metalloproteases ('zincins'), catalytic domain"/>
    <property type="match status" value="1"/>
</dbReference>
<dbReference type="PROSITE" id="PS00330">
    <property type="entry name" value="HEMOLYSIN_CALCIUM"/>
    <property type="match status" value="2"/>
</dbReference>
<dbReference type="PANTHER" id="PTHR38340:SF1">
    <property type="entry name" value="S-LAYER PROTEIN"/>
    <property type="match status" value="1"/>
</dbReference>
<keyword evidence="7" id="KW-0843">Virulence</keyword>
<dbReference type="InterPro" id="IPR024079">
    <property type="entry name" value="MetalloPept_cat_dom_sf"/>
</dbReference>
<name>A0A1H7WV96_9BACT</name>
<keyword evidence="6" id="KW-0677">Repeat</keyword>